<gene>
    <name evidence="1" type="ORF">TM448A02062_0006</name>
</gene>
<protein>
    <submittedName>
        <fullName evidence="1">Putative tail protein</fullName>
    </submittedName>
</protein>
<proteinExistence type="predicted"/>
<accession>A0A6H1ZUP3</accession>
<name>A0A6H1ZUP3_9ZZZZ</name>
<reference evidence="1" key="1">
    <citation type="submission" date="2020-03" db="EMBL/GenBank/DDBJ databases">
        <title>The deep terrestrial virosphere.</title>
        <authorList>
            <person name="Holmfeldt K."/>
            <person name="Nilsson E."/>
            <person name="Simone D."/>
            <person name="Lopez-Fernandez M."/>
            <person name="Wu X."/>
            <person name="de Brujin I."/>
            <person name="Lundin D."/>
            <person name="Andersson A."/>
            <person name="Bertilsson S."/>
            <person name="Dopson M."/>
        </authorList>
    </citation>
    <scope>NUCLEOTIDE SEQUENCE</scope>
    <source>
        <strain evidence="1">TM448A02062</strain>
    </source>
</reference>
<dbReference type="AlphaFoldDB" id="A0A6H1ZUP3"/>
<organism evidence="1">
    <name type="scientific">viral metagenome</name>
    <dbReference type="NCBI Taxonomy" id="1070528"/>
    <lineage>
        <taxon>unclassified sequences</taxon>
        <taxon>metagenomes</taxon>
        <taxon>organismal metagenomes</taxon>
    </lineage>
</organism>
<sequence length="945" mass="107615">MTTEAALLLQGDPYEGLHDISRLCLDRLRVRIETVRPWHTLKPIMGGGPGVFDDIAAFFRGILNWLNWGNLEFQIRWKIIEPLGSWLRQHIFNPLREHLSYLVNGILGWWGGAINNVVTAIRNLPTVIQNAITNLPGALWNILTNVFNSLKAGIAYDLWLLGVIWNQIPASIRDPITNFANQITSRVQTLWEVFGGYFRELRDRLAAGLENLRAFIHNPLEGLRQMWARFEQTWAGQLLAQITTSLGAFVNMIITKLRELWARIQPIILDAAERALATARPYIERWVGEFKQLPATFLNWVAMSAGTDLAMHPSTSVGLVGSLYGMSIFAGSLAMTTATVLNLIPTTSWVGASQFAAFIAEAAAFEPVTRASYGVLLNEVLAMPLRYHWNMMLRPKLPTEGEIFIMGRKHGISAGEFRQAMAYMGIPDWWITKMYDFFWTDPSPMWILRMTEGGIPRITMEGRKGPWLAEWLPGWQNDPLAWLKMKLMLAGYEDIDIDPMIEGMRMRALGPATTQVKTSVRAMLREAYWTKADAQDLLLPMGVRPEEVDLLYLAEELDYQKGYLNDQAMYYKEAFRKGDIDDQDLTLALSTIYVKPERVYQEVARERIRVLPKPKPITQPKEDPLVASLRKQATNSWFKQYRDWKIDENDLLLGLIIVLQDRDLAAKMVAVEKTRYRPLPPEPALPPEAPLVAKARREAIASWVAAFRTGEIDGIQLETYLQPLIPDAKIRLQVIQMELLRYTPPPAPVVPPSEAPLAAQIRRQAIASWVDAARKGEITFAELELYLEPLIPDRDTRVQVVNLEMLRYKPTPEILPPPSEPEELAVIRQEAVRGHIEMFQKRLIGIEQLYTFLLADGLVEPVARDTVITQATKRVRVPSLKSPYFLSDVIRALVDKGLPAYEQMFFRKEITIDQYVAWLTSLTVDPGVITYLADTLTLRRFLERL</sequence>
<dbReference type="EMBL" id="MT144251">
    <property type="protein sequence ID" value="QJA51294.1"/>
    <property type="molecule type" value="Genomic_DNA"/>
</dbReference>
<evidence type="ECO:0000313" key="1">
    <source>
        <dbReference type="EMBL" id="QJA51294.1"/>
    </source>
</evidence>